<dbReference type="PANTHER" id="PTHR30329:SF21">
    <property type="entry name" value="LIPOPROTEIN YIAD-RELATED"/>
    <property type="match status" value="1"/>
</dbReference>
<accession>A0A127QPI8</accession>
<dbReference type="Gene3D" id="3.30.1330.60">
    <property type="entry name" value="OmpA-like domain"/>
    <property type="match status" value="1"/>
</dbReference>
<gene>
    <name evidence="7" type="ORF">CAter282_4301</name>
</gene>
<dbReference type="PROSITE" id="PS51123">
    <property type="entry name" value="OMPA_2"/>
    <property type="match status" value="1"/>
</dbReference>
<reference evidence="7 8" key="1">
    <citation type="submission" date="2015-11" db="EMBL/GenBank/DDBJ databases">
        <title>Exploring the genomic traits of fungus-feeding bacterial genus Collimonas.</title>
        <authorList>
            <person name="Song C."/>
            <person name="Schmidt R."/>
            <person name="de Jager V."/>
            <person name="Krzyzanowska D."/>
            <person name="Jongedijk E."/>
            <person name="Cankar K."/>
            <person name="Beekwilder J."/>
            <person name="van Veen A."/>
            <person name="de Boer W."/>
            <person name="van Veen J.A."/>
            <person name="Garbeva P."/>
        </authorList>
    </citation>
    <scope>NUCLEOTIDE SEQUENCE [LARGE SCALE GENOMIC DNA]</scope>
    <source>
        <strain evidence="7 8">Ter282</strain>
    </source>
</reference>
<dbReference type="SUPFAM" id="SSF103088">
    <property type="entry name" value="OmpA-like"/>
    <property type="match status" value="1"/>
</dbReference>
<dbReference type="AlphaFoldDB" id="A0A127QPI8"/>
<proteinExistence type="predicted"/>
<dbReference type="CDD" id="cd07185">
    <property type="entry name" value="OmpA_C-like"/>
    <property type="match status" value="1"/>
</dbReference>
<evidence type="ECO:0000259" key="6">
    <source>
        <dbReference type="PROSITE" id="PS51123"/>
    </source>
</evidence>
<evidence type="ECO:0000256" key="3">
    <source>
        <dbReference type="ARBA" id="ARBA00023136"/>
    </source>
</evidence>
<dbReference type="RefSeq" id="WP_082798001.1">
    <property type="nucleotide sequence ID" value="NZ_CP013233.1"/>
</dbReference>
<evidence type="ECO:0000313" key="8">
    <source>
        <dbReference type="Proteomes" id="UP000071778"/>
    </source>
</evidence>
<evidence type="ECO:0000256" key="2">
    <source>
        <dbReference type="ARBA" id="ARBA00022729"/>
    </source>
</evidence>
<organism evidence="7 8">
    <name type="scientific">Collimonas arenae</name>
    <dbReference type="NCBI Taxonomy" id="279058"/>
    <lineage>
        <taxon>Bacteria</taxon>
        <taxon>Pseudomonadati</taxon>
        <taxon>Pseudomonadota</taxon>
        <taxon>Betaproteobacteria</taxon>
        <taxon>Burkholderiales</taxon>
        <taxon>Oxalobacteraceae</taxon>
        <taxon>Collimonas</taxon>
    </lineage>
</organism>
<dbReference type="EMBL" id="CP013235">
    <property type="protein sequence ID" value="AMP11961.1"/>
    <property type="molecule type" value="Genomic_DNA"/>
</dbReference>
<name>A0A127QPI8_9BURK</name>
<evidence type="ECO:0000313" key="7">
    <source>
        <dbReference type="EMBL" id="AMP11961.1"/>
    </source>
</evidence>
<feature type="domain" description="OmpA-like" evidence="6">
    <location>
        <begin position="162"/>
        <end position="291"/>
    </location>
</feature>
<dbReference type="PROSITE" id="PS51257">
    <property type="entry name" value="PROKAR_LIPOPROTEIN"/>
    <property type="match status" value="1"/>
</dbReference>
<dbReference type="GO" id="GO:0009279">
    <property type="term" value="C:cell outer membrane"/>
    <property type="evidence" value="ECO:0007669"/>
    <property type="project" value="UniProtKB-SubCell"/>
</dbReference>
<dbReference type="Pfam" id="PF04355">
    <property type="entry name" value="BamE"/>
    <property type="match status" value="1"/>
</dbReference>
<dbReference type="PANTHER" id="PTHR30329">
    <property type="entry name" value="STATOR ELEMENT OF FLAGELLAR MOTOR COMPLEX"/>
    <property type="match status" value="1"/>
</dbReference>
<dbReference type="InterPro" id="IPR006665">
    <property type="entry name" value="OmpA-like"/>
</dbReference>
<dbReference type="InterPro" id="IPR037873">
    <property type="entry name" value="BamE-like"/>
</dbReference>
<comment type="subcellular location">
    <subcellularLocation>
        <location evidence="1">Cell outer membrane</location>
    </subcellularLocation>
</comment>
<dbReference type="PATRIC" id="fig|279058.17.peg.4634"/>
<evidence type="ECO:0000256" key="5">
    <source>
        <dbReference type="PROSITE-ProRule" id="PRU00473"/>
    </source>
</evidence>
<dbReference type="InterPro" id="IPR006664">
    <property type="entry name" value="OMP_bac"/>
</dbReference>
<evidence type="ECO:0000256" key="4">
    <source>
        <dbReference type="ARBA" id="ARBA00023237"/>
    </source>
</evidence>
<dbReference type="PRINTS" id="PR01021">
    <property type="entry name" value="OMPADOMAIN"/>
</dbReference>
<dbReference type="Pfam" id="PF00691">
    <property type="entry name" value="OmpA"/>
    <property type="match status" value="1"/>
</dbReference>
<dbReference type="OrthoDB" id="5360144at2"/>
<protein>
    <submittedName>
        <fullName evidence="7">SmpA / OmlA family protein</fullName>
    </submittedName>
</protein>
<keyword evidence="8" id="KW-1185">Reference proteome</keyword>
<keyword evidence="3 5" id="KW-0472">Membrane</keyword>
<dbReference type="Proteomes" id="UP000071778">
    <property type="component" value="Chromosome"/>
</dbReference>
<keyword evidence="2" id="KW-0732">Signal</keyword>
<dbReference type="InterPro" id="IPR007450">
    <property type="entry name" value="BamE_dom"/>
</dbReference>
<sequence>MVEQDRPAISRMAMTSVLLSTATIGVFLLCSCADLDLAGMQRVPASLAAPQDGDFPNPGSAILRQGTVPTTEALRLMRIGMGKGQVRQLLGPPHFSEGVFGVREWNYLFHLRSGKGAGDVVCQYMLRFDGNVRVNGMYWRKPDCALLVEPPPVEAAQAKAVMTPQKLAFGTDGLFGAEGRRVGDMSPEGRLKIERLATDIKRNFRHLYYVVVTGYTDRLGSEEYKTELSLARAGAVSELLAQQGIDAKIIRIAGLGDRQPLAKCPGAVKTTALLNCLQPNRRIEIEVVGDE</sequence>
<keyword evidence="4" id="KW-0998">Cell outer membrane</keyword>
<dbReference type="InterPro" id="IPR050330">
    <property type="entry name" value="Bact_OuterMem_StrucFunc"/>
</dbReference>
<dbReference type="InterPro" id="IPR036737">
    <property type="entry name" value="OmpA-like_sf"/>
</dbReference>
<evidence type="ECO:0000256" key="1">
    <source>
        <dbReference type="ARBA" id="ARBA00004442"/>
    </source>
</evidence>
<dbReference type="Gene3D" id="3.30.1450.10">
    <property type="match status" value="1"/>
</dbReference>